<dbReference type="InterPro" id="IPR035437">
    <property type="entry name" value="SNase_OB-fold_sf"/>
</dbReference>
<evidence type="ECO:0000313" key="2">
    <source>
        <dbReference type="EMBL" id="PZX11790.1"/>
    </source>
</evidence>
<comment type="caution">
    <text evidence="2">The sequence shown here is derived from an EMBL/GenBank/DDBJ whole genome shotgun (WGS) entry which is preliminary data.</text>
</comment>
<dbReference type="AlphaFoldDB" id="A0A2W7MVC9"/>
<dbReference type="Pfam" id="PF00565">
    <property type="entry name" value="SNase"/>
    <property type="match status" value="1"/>
</dbReference>
<evidence type="ECO:0000259" key="1">
    <source>
        <dbReference type="PROSITE" id="PS50830"/>
    </source>
</evidence>
<organism evidence="2 3">
    <name type="scientific">Palleronia aestuarii</name>
    <dbReference type="NCBI Taxonomy" id="568105"/>
    <lineage>
        <taxon>Bacteria</taxon>
        <taxon>Pseudomonadati</taxon>
        <taxon>Pseudomonadota</taxon>
        <taxon>Alphaproteobacteria</taxon>
        <taxon>Rhodobacterales</taxon>
        <taxon>Roseobacteraceae</taxon>
        <taxon>Palleronia</taxon>
    </lineage>
</organism>
<sequence length="153" mass="17157">MLYTLICTLWSNTGKLARGRLKMWLKRPIALACLCLMVSCGPEGERVDPASIRVIDGDTIKLSGERLRLIGYDTPEASEPRCMGEKRKARIATRRLEDLLASGEVVRLARTGERDRYDRGLARLFIGASDVAELMVNEGLARTYNGGRRRAWC</sequence>
<keyword evidence="3" id="KW-1185">Reference proteome</keyword>
<dbReference type="Gene3D" id="2.40.50.90">
    <property type="match status" value="1"/>
</dbReference>
<dbReference type="EMBL" id="QKZL01000029">
    <property type="protein sequence ID" value="PZX11790.1"/>
    <property type="molecule type" value="Genomic_DNA"/>
</dbReference>
<reference evidence="2 3" key="1">
    <citation type="submission" date="2018-06" db="EMBL/GenBank/DDBJ databases">
        <title>Genomic Encyclopedia of Archaeal and Bacterial Type Strains, Phase II (KMG-II): from individual species to whole genera.</title>
        <authorList>
            <person name="Goeker M."/>
        </authorList>
    </citation>
    <scope>NUCLEOTIDE SEQUENCE [LARGE SCALE GENOMIC DNA]</scope>
    <source>
        <strain evidence="2 3">DSM 22009</strain>
    </source>
</reference>
<dbReference type="Proteomes" id="UP000248916">
    <property type="component" value="Unassembled WGS sequence"/>
</dbReference>
<protein>
    <submittedName>
        <fullName evidence="2">Nuclease-like protein</fullName>
    </submittedName>
</protein>
<name>A0A2W7MVC9_9RHOB</name>
<dbReference type="SMART" id="SM00318">
    <property type="entry name" value="SNc"/>
    <property type="match status" value="1"/>
</dbReference>
<dbReference type="SUPFAM" id="SSF50199">
    <property type="entry name" value="Staphylococcal nuclease"/>
    <property type="match status" value="1"/>
</dbReference>
<dbReference type="InterPro" id="IPR016071">
    <property type="entry name" value="Staphylococal_nuclease_OB-fold"/>
</dbReference>
<accession>A0A2W7MVC9</accession>
<evidence type="ECO:0000313" key="3">
    <source>
        <dbReference type="Proteomes" id="UP000248916"/>
    </source>
</evidence>
<feature type="domain" description="TNase-like" evidence="1">
    <location>
        <begin position="45"/>
        <end position="144"/>
    </location>
</feature>
<dbReference type="PROSITE" id="PS50830">
    <property type="entry name" value="TNASE_3"/>
    <property type="match status" value="1"/>
</dbReference>
<gene>
    <name evidence="2" type="ORF">LX81_03867</name>
</gene>
<proteinExistence type="predicted"/>